<dbReference type="FunFam" id="1.20.1410.10:FF:000001">
    <property type="entry name" value="Talin 2"/>
    <property type="match status" value="1"/>
</dbReference>
<feature type="region of interest" description="Disordered" evidence="4">
    <location>
        <begin position="3673"/>
        <end position="3726"/>
    </location>
</feature>
<dbReference type="Pfam" id="PF21896">
    <property type="entry name" value="Talin_IBS2B"/>
    <property type="match status" value="4"/>
</dbReference>
<keyword evidence="3" id="KW-0175">Coiled coil</keyword>
<reference evidence="6" key="1">
    <citation type="submission" date="2022-03" db="EMBL/GenBank/DDBJ databases">
        <authorList>
            <person name="Tunstrom K."/>
        </authorList>
    </citation>
    <scope>NUCLEOTIDE SEQUENCE</scope>
</reference>
<feature type="compositionally biased region" description="Polar residues" evidence="4">
    <location>
        <begin position="3752"/>
        <end position="3778"/>
    </location>
</feature>
<dbReference type="InterPro" id="IPR057346">
    <property type="entry name" value="Talin1/2_VBS2"/>
</dbReference>
<dbReference type="GO" id="GO:0051015">
    <property type="term" value="F:actin filament binding"/>
    <property type="evidence" value="ECO:0007669"/>
    <property type="project" value="InterPro"/>
</dbReference>
<dbReference type="InterPro" id="IPR015009">
    <property type="entry name" value="Vinculin-bd_dom"/>
</dbReference>
<dbReference type="GO" id="GO:0005178">
    <property type="term" value="F:integrin binding"/>
    <property type="evidence" value="ECO:0007669"/>
    <property type="project" value="TreeGrafter"/>
</dbReference>
<protein>
    <recommendedName>
        <fullName evidence="5">I/LWEQ domain-containing protein</fullName>
    </recommendedName>
</protein>
<organism evidence="6 7">
    <name type="scientific">Euphydryas editha</name>
    <name type="common">Edith's checkerspot</name>
    <dbReference type="NCBI Taxonomy" id="104508"/>
    <lineage>
        <taxon>Eukaryota</taxon>
        <taxon>Metazoa</taxon>
        <taxon>Ecdysozoa</taxon>
        <taxon>Arthropoda</taxon>
        <taxon>Hexapoda</taxon>
        <taxon>Insecta</taxon>
        <taxon>Pterygota</taxon>
        <taxon>Neoptera</taxon>
        <taxon>Endopterygota</taxon>
        <taxon>Lepidoptera</taxon>
        <taxon>Glossata</taxon>
        <taxon>Ditrysia</taxon>
        <taxon>Papilionoidea</taxon>
        <taxon>Nymphalidae</taxon>
        <taxon>Nymphalinae</taxon>
        <taxon>Euphydryas</taxon>
    </lineage>
</organism>
<comment type="subcellular location">
    <subcellularLocation>
        <location evidence="1">Cytoplasm</location>
    </subcellularLocation>
</comment>
<evidence type="ECO:0000256" key="4">
    <source>
        <dbReference type="SAM" id="MobiDB-lite"/>
    </source>
</evidence>
<keyword evidence="2" id="KW-0963">Cytoplasm</keyword>
<evidence type="ECO:0000313" key="7">
    <source>
        <dbReference type="Proteomes" id="UP001153954"/>
    </source>
</evidence>
<name>A0AAU9TDY0_EUPED</name>
<dbReference type="Pfam" id="PF25177">
    <property type="entry name" value="Talin_VBS2"/>
    <property type="match status" value="1"/>
</dbReference>
<dbReference type="PANTHER" id="PTHR19981:SF1">
    <property type="entry name" value="RHEA, ISOFORM B"/>
    <property type="match status" value="1"/>
</dbReference>
<dbReference type="Gene3D" id="1.20.120.230">
    <property type="entry name" value="Alpha-catenin/vinculin-like"/>
    <property type="match status" value="5"/>
</dbReference>
<dbReference type="SMART" id="SM00307">
    <property type="entry name" value="ILWEQ"/>
    <property type="match status" value="2"/>
</dbReference>
<feature type="compositionally biased region" description="Polar residues" evidence="4">
    <location>
        <begin position="4108"/>
        <end position="4133"/>
    </location>
</feature>
<feature type="region of interest" description="Disordered" evidence="4">
    <location>
        <begin position="3752"/>
        <end position="3801"/>
    </location>
</feature>
<dbReference type="GO" id="GO:0005737">
    <property type="term" value="C:cytoplasm"/>
    <property type="evidence" value="ECO:0007669"/>
    <property type="project" value="UniProtKB-SubCell"/>
</dbReference>
<sequence>MQVSEAYFMNDLDILLSLAKAVANTTAALVLKAKNVAAQCKDEQPLQNTIIAAATHCALATSQLVACAKVVAPTLHNPACREQLTSAARQVAQAVEKLVSACHQAPESAAAGVEQLTVAAQRVSEELERLLAHCDIDRRVQATVMEQSVESVMCASERVADAPDAPEMVRRARLLGQATARLIADIKTEAEKQPSESQRKLLAAAKLLADATARMVEAARLCASSPQDREKQEALRRAAEELRFITVDYAQGQDIVSSQLARLTESARQATSSATQLITSAQNATQYNTNKYSQETLLAECAALGEQLPRVSEAVRSAAARPSEPAAHLDLITASEAFLQPSGHVIQAARGVLPTVDDVPAAKQLADTTHQFTTSCADLRSAVSRARVSCKGVELDAAADIIRSLQAELDELDQAARALELRPLPGQTAQWAYERLQSAGRSAASASAQLAGSARRGEGGASARAAADLACALREFAPPLRAAVAAAPHHQRHRVITSGRQVLHSSLTLVETVKYQLANSEEVDSSKIMAIAKDVSQGIEQTIEAVPSHAELDEAMESINQTLDILEMDDFPQTDKSYGTLQTELNGAAASLSGAAADVASAVEEGSLAPAAQNFQHAFERLAGVCLEMAGQTEEIESRTQMVSSMKTVTINSSKLLGTAKSVSQDLTRPNAKNQLTDAARAVTESINHLVDVCTEAAPGQKECAAAIRSMESCRPLLSAPSQPLSELGYFACLDAVVDQSKLLSEGMSGMASAVKKVEHEAFASSVAGVASAVHGLVECVAQAAYLVAASDPTPTAGRAGLVDRGAFARAALAIEQACGTLGAPGAEQARVLAAATAVARHTSALCNACRAASARCAEPRGRRQFVQAAKDVANCTAALVKEIKALDADYSEEARARCAAATLPLQEAVRSLRQFADSPEFAAVPARISDAARRRQQPVLACGRDIITHSCAMVEAARALALSPAERAHWQALAQHSKSVSDTVKSLVTEIREMAPGQQECASALDTLNKQLRELDQVALQAVSLELQPRQANTLEGYSEQIENTAAEMLERVEPLRTAARSEAENLGHAVTHLVSYASPLVSGAAGAASHATDSATQAALLQHVRTVLETLALLVQAAKQAAGNPRAQAAHGEVDAAAAGARAALGELAAHVRELSTQRGAVGPLLDAVARATARLTDHRMSLLGSYDETDSFVDYQTRMVGVAKDIARLATDMTAKSATEPSKLVEVGNEMCGKYEKLAADSVGASATTPNADIANRIRVSAVELGEAVSELVKAGGRCRLSASQPNRRAVADAARAVNEKVVAVLSALQAGSRGTQACIDAAATIATILGDLDTTILFASAGTLQSDKEGDTFSNHRENILKTAKTLVEDTKTLVSGAAGSQDQLAAAAQSAVSTIVQLCEVVKQGATSLSEGGAEPQVLVLHAARDAAAALRDLAAATAAASGKHVAHPDMQRLKHAAKRLSDPKRWSLPIKTNTVPRSKRRSINIRDYNSCDSETDIFQSDQEDELIKLLDYSSHDDDVSPTIFHDSCEEMIAYIESKMDKPSPRLINDDVNMRYNLTSRNSLFDMDWRVVKYGESIFLGELRKLVDLCVDSFDKAENRKRRNAQVVNKANSDLDCEMKRLSQVIDDLDWQDVVNENVKTTETTHTTVHNVSKQTKLEKPKLKSPVFKVKKVKPINLTVNLEITPDSETKSPQKTEQKENNEDKNMIQKEYKSEFWNMFKDDKDWWKALAKRNLEKMEETRRELERFSGHELVLGEIRTEIDKYEKEKETLQNFIEEVDKSKAINKDLEYDKKYEDMVLKLIEFAKKDFIYKGFDPLIEKLKLLSNVQIEGRKKKVVNFEEIVNVYTNIDISKYTYEELCLLEKYYKEMIRKYKSETRRKENIVPIEETREKSAPPSYNRNISTNSNHILTINNHRTRTFSNDTTLKRNSRNNLEIYDLTRTYPSEYYANNWWSIYEDVLKNREQQFGSIDNWWQFYEAVLNKRDTSVDELRRIREIVENRRKRPSSRMEEQLKLLDEVKNARFHETEDVATSGNESVMVTNVTSLLKTVKAVEDEHTRGTRALESTIEAISQEIEVLMSPTPPKNTASVEELMRCTRLMTAATARAVAASGQDQLVAAANLGRRTVLDMLAAAKGAAHSAETEELRERTLVTTQAAAEAYRALLAALLAPAARSQLPELSRRVARAVADMLATADLLKGSEWVDPADPTVIAEQELLGAAASIDAAARKLDALRPRVAPRTQETDENLNFDEMILEAAKSIIAATSALVRAASAAQRELIDQGKVARRPASSSDDGQWSEGLVSAARLVAAAAHALVEAANALVQGAASEERLISSARQVASSTAQLLVACKVTAAPHYTISVVCLEAADALVQGAASEERLISSARQVASSTAQLLVACKVTAAPHYTISVVCLEAADALVQGAASEERLISSARQVASSTAQLLVACKVTAAPHYTISVVCLEAADALVQGAASEERLISSARQVASSTAQLLVACKVTAAPHYTISVVCLEAADALVQGAASEERLISSARQVASSTAQLLVACKVTAAPHYTISVVCLEAADALVQGAASEERLISSARQVASSTAQLLVACKVTAAPHYTISVVCLEAADALVQGAASEERLISSARQVASSTAQLLVACKVTAAPHYTISVVCLEAADALVQGAASEERLISSARQVASSTAQLLVACKVTAAPHYTISVVCLEAADALVQGAASEERLISSARQVASSTAQLLVACKVTAAPHYTISVVCLEAADALVQGAASEERLISSARQVASSTAQLLVACKVTAAPHYTISVVCLEAADALVQGAASEERLISSARQVASSTAQLLVACKVTAAPHYTISVVCLEAADALVQGAASEERLISSARQVASSTAQLLVACKVTAAPHYTISVVCLEAADALVQGAASEERLISSARQVASSTAQLLVACKVTAAPHYTISVVCLEAADALVQGAASEERLISSARQVASSTAQLLVACKVTAAPHYTISVVCLEAADALVQGAASEERLISSARQVASSTAQLLVACKVTAAPHYTISVVCLEAADALVQGAASEERLISSARQVASSTAQLLVACKVTAAPHYTISVVCLEAADALVQGAASEERLISSARQVASSTAQLLVACKVTAAPHYTISVVCLEAADALVQGAASEERLISSARQVASSTAQLLVACKVTAAPHYTISVVCLEAADALVQGAASEERLISSARQVASSTAQLLVACKVTAAPHYTISVVCLEAADALVQGAASEERLISSARQVASSTAQLLVACKVTAAPHYTISVVCLEAADALVQGAASEERLISSARQVASSTAQLLVACKVTAAPHYTISVVCLEAADALVQGAASEERLISSARQVASSTAQLLVACKVTAAPHYTISVVCLEAADALVQGAASEERLISSARQVASSTAQLLVACKVTAAPHYTISVVCLEAADALVQGAASEERLISSARQVASSTAQLLVACKVTAAPHYTISVVCLEAADALVQGAASEERLISSARQVASSTAQLLVACKVTAAPHYTISVVCLEAADALVQGAASEERLISSARQVASSTAQLLVACKVKADPTSESTRRLQAAGAEVIRSTDNLVRAARDAIHCDDERSLVLNRRMVGGIAQEIDARSEVLRIEKELEEARGRLTAIRQAKYKLRDTSGEDTDTDHPGYSSDTSHGHVHRFKTPNSSFANTTYSPNSTYTTQNTTHNTTNMSQHATNISQHTTNMSQHVTNLNQSVHGTTPTLEPRTPTSPNYQSQTTNGYQRDEKAQSPSFSSFRPQEETPKQNYEGFTTRTSMTEETVVVKSLQLPEVRTAYLVEGETDTQRIFYRREPPPPPPRRVTLLNYETRLYDTPRPINEYYSKTDEQRHFETNQYYKEQKYGYDAPKSPMSPKFNARELKFDEKPEPIYSTLKKPTSTFDGVGQTFSEQQKSTEAIPGGTKHSEYTVKSESYQSYPKTEFFKTETRQEVKSPFATSTPSKFDKDYTDFPKNMDVVKAPTPDYDRISSPYGKDVHSYGGPNFFEETTTEVKEIPNGTQKITMTKIYSSSPVNLTSTSTKYEPIKLEGLDELTKFDNDSRYSTLDSRFNTLESKMSSDTSRSFMRPSEFQTSEHQTTSSVKVKKPSDLVKEIDSLDKKFSKQTITSETIERKSVMTSSHKSETSSTVTKKFGNF</sequence>
<dbReference type="InterPro" id="IPR035964">
    <property type="entry name" value="I/LWEQ_dom_sf"/>
</dbReference>
<evidence type="ECO:0000259" key="5">
    <source>
        <dbReference type="PROSITE" id="PS50945"/>
    </source>
</evidence>
<feature type="coiled-coil region" evidence="3">
    <location>
        <begin position="1733"/>
        <end position="1787"/>
    </location>
</feature>
<feature type="region of interest" description="Disordered" evidence="4">
    <location>
        <begin position="4108"/>
        <end position="4136"/>
    </location>
</feature>
<dbReference type="GO" id="GO:0005925">
    <property type="term" value="C:focal adhesion"/>
    <property type="evidence" value="ECO:0007669"/>
    <property type="project" value="TreeGrafter"/>
</dbReference>
<dbReference type="PANTHER" id="PTHR19981">
    <property type="entry name" value="TALIN"/>
    <property type="match status" value="1"/>
</dbReference>
<dbReference type="Pfam" id="PF21692">
    <property type="entry name" value="Talin_R4"/>
    <property type="match status" value="1"/>
</dbReference>
<dbReference type="InterPro" id="IPR054082">
    <property type="entry name" value="Talin_IBS2B"/>
</dbReference>
<keyword evidence="7" id="KW-1185">Reference proteome</keyword>
<dbReference type="Proteomes" id="UP001153954">
    <property type="component" value="Unassembled WGS sequence"/>
</dbReference>
<evidence type="ECO:0000256" key="2">
    <source>
        <dbReference type="ARBA" id="ARBA00022490"/>
    </source>
</evidence>
<dbReference type="Gene3D" id="1.20.1410.10">
    <property type="entry name" value="I/LWEQ domain"/>
    <property type="match status" value="26"/>
</dbReference>
<dbReference type="GO" id="GO:0098609">
    <property type="term" value="P:cell-cell adhesion"/>
    <property type="evidence" value="ECO:0007669"/>
    <property type="project" value="TreeGrafter"/>
</dbReference>
<dbReference type="GO" id="GO:0005886">
    <property type="term" value="C:plasma membrane"/>
    <property type="evidence" value="ECO:0007669"/>
    <property type="project" value="TreeGrafter"/>
</dbReference>
<feature type="compositionally biased region" description="Polar residues" evidence="4">
    <location>
        <begin position="4167"/>
        <end position="4181"/>
    </location>
</feature>
<feature type="compositionally biased region" description="Low complexity" evidence="4">
    <location>
        <begin position="3707"/>
        <end position="3726"/>
    </location>
</feature>
<feature type="region of interest" description="Disordered" evidence="4">
    <location>
        <begin position="4164"/>
        <end position="4187"/>
    </location>
</feature>
<dbReference type="InterPro" id="IPR002558">
    <property type="entry name" value="ILWEQ_dom"/>
</dbReference>
<dbReference type="Gene3D" id="1.20.1420.10">
    <property type="entry name" value="Talin, central domain"/>
    <property type="match status" value="6"/>
</dbReference>
<dbReference type="Pfam" id="PF08913">
    <property type="entry name" value="VBS"/>
    <property type="match status" value="1"/>
</dbReference>
<evidence type="ECO:0000256" key="3">
    <source>
        <dbReference type="SAM" id="Coils"/>
    </source>
</evidence>
<gene>
    <name evidence="6" type="ORF">EEDITHA_LOCUS897</name>
</gene>
<feature type="domain" description="I/LWEQ" evidence="5">
    <location>
        <begin position="2207"/>
        <end position="2450"/>
    </location>
</feature>
<proteinExistence type="predicted"/>
<dbReference type="GO" id="GO:0030036">
    <property type="term" value="P:actin cytoskeleton organization"/>
    <property type="evidence" value="ECO:0007669"/>
    <property type="project" value="TreeGrafter"/>
</dbReference>
<feature type="region of interest" description="Disordered" evidence="4">
    <location>
        <begin position="1690"/>
        <end position="1711"/>
    </location>
</feature>
<dbReference type="InterPro" id="IPR049108">
    <property type="entry name" value="Talin_R4"/>
</dbReference>
<dbReference type="InterPro" id="IPR054060">
    <property type="entry name" value="TLN1-like_RS"/>
</dbReference>
<dbReference type="PROSITE" id="PS50945">
    <property type="entry name" value="I_LWEQ"/>
    <property type="match status" value="2"/>
</dbReference>
<evidence type="ECO:0000313" key="6">
    <source>
        <dbReference type="EMBL" id="CAH2084318.1"/>
    </source>
</evidence>
<dbReference type="EMBL" id="CAKOGL010000002">
    <property type="protein sequence ID" value="CAH2084318.1"/>
    <property type="molecule type" value="Genomic_DNA"/>
</dbReference>
<comment type="caution">
    <text evidence="6">The sequence shown here is derived from an EMBL/GenBank/DDBJ whole genome shotgun (WGS) entry which is preliminary data.</text>
</comment>
<dbReference type="SUPFAM" id="SSF109885">
    <property type="entry name" value="I/LWEQ domain"/>
    <property type="match status" value="28"/>
</dbReference>
<feature type="domain" description="I/LWEQ" evidence="5">
    <location>
        <begin position="3402"/>
        <end position="3672"/>
    </location>
</feature>
<accession>A0AAU9TDY0</accession>
<feature type="compositionally biased region" description="Basic and acidic residues" evidence="4">
    <location>
        <begin position="1693"/>
        <end position="1711"/>
    </location>
</feature>
<dbReference type="Pfam" id="PF01608">
    <property type="entry name" value="I_LWEQ"/>
    <property type="match status" value="26"/>
</dbReference>
<dbReference type="InterPro" id="IPR036723">
    <property type="entry name" value="Alpha-catenin/vinculin-like_sf"/>
</dbReference>
<feature type="coiled-coil region" evidence="3">
    <location>
        <begin position="395"/>
        <end position="422"/>
    </location>
</feature>
<dbReference type="Pfam" id="PF21865">
    <property type="entry name" value="TLN1-like_RS"/>
    <property type="match status" value="1"/>
</dbReference>
<evidence type="ECO:0000256" key="1">
    <source>
        <dbReference type="ARBA" id="ARBA00004496"/>
    </source>
</evidence>
<dbReference type="SUPFAM" id="SSF47220">
    <property type="entry name" value="alpha-catenin/vinculin-like"/>
    <property type="match status" value="3"/>
</dbReference>